<feature type="compositionally biased region" description="Basic and acidic residues" evidence="1">
    <location>
        <begin position="93"/>
        <end position="118"/>
    </location>
</feature>
<evidence type="ECO:0000313" key="2">
    <source>
        <dbReference type="EMBL" id="MBW6400362.1"/>
    </source>
</evidence>
<dbReference type="Proteomes" id="UP001196565">
    <property type="component" value="Unassembled WGS sequence"/>
</dbReference>
<sequence>MRFRTCKLGSSCAAASGVAPVWDVTVFTKNRDRLLGTEVASKFFAAVLADPEVKPLLPSAYFSVAGTLIEAWASMKSFRPKDGSGEALGPGRNGERDFHAEKRSDETHASTTDPDARLARKSNGQASKLCYAGHVVIENRHGLAVAATTTQETGIAERDAGEAMMAGLDRAARSTLGGYKTYDTRAFVRAMGDMGVTPHVTQHANGRRSAIDGRTTRHLGYAVSQRIRKRVEEVFGRRKEIRACAAPCCAGWSGSDGASRSASPPKPPSGCRSCWRRLPDWRRQQASTR</sequence>
<accession>A0ABS7ADJ0</accession>
<evidence type="ECO:0000313" key="3">
    <source>
        <dbReference type="Proteomes" id="UP001196565"/>
    </source>
</evidence>
<feature type="region of interest" description="Disordered" evidence="1">
    <location>
        <begin position="253"/>
        <end position="274"/>
    </location>
</feature>
<dbReference type="PANTHER" id="PTHR35604">
    <property type="entry name" value="TRANSPOSASE INSH FOR INSERTION SEQUENCE ELEMENT IS5A-RELATED"/>
    <property type="match status" value="1"/>
</dbReference>
<proteinExistence type="predicted"/>
<keyword evidence="3" id="KW-1185">Reference proteome</keyword>
<evidence type="ECO:0000256" key="1">
    <source>
        <dbReference type="SAM" id="MobiDB-lite"/>
    </source>
</evidence>
<organism evidence="2 3">
    <name type="scientific">Roseomonas alba</name>
    <dbReference type="NCBI Taxonomy" id="2846776"/>
    <lineage>
        <taxon>Bacteria</taxon>
        <taxon>Pseudomonadati</taxon>
        <taxon>Pseudomonadota</taxon>
        <taxon>Alphaproteobacteria</taxon>
        <taxon>Acetobacterales</taxon>
        <taxon>Roseomonadaceae</taxon>
        <taxon>Roseomonas</taxon>
    </lineage>
</organism>
<dbReference type="EMBL" id="JAHYBZ010000007">
    <property type="protein sequence ID" value="MBW6400362.1"/>
    <property type="molecule type" value="Genomic_DNA"/>
</dbReference>
<gene>
    <name evidence="2" type="ORF">KPL78_21055</name>
</gene>
<name>A0ABS7ADJ0_9PROT</name>
<evidence type="ECO:0008006" key="4">
    <source>
        <dbReference type="Google" id="ProtNLM"/>
    </source>
</evidence>
<reference evidence="2 3" key="1">
    <citation type="submission" date="2021-07" db="EMBL/GenBank/DDBJ databases">
        <authorList>
            <person name="So Y."/>
        </authorList>
    </citation>
    <scope>NUCLEOTIDE SEQUENCE [LARGE SCALE GENOMIC DNA]</scope>
    <source>
        <strain evidence="2 3">HJA6</strain>
    </source>
</reference>
<dbReference type="PANTHER" id="PTHR35604:SF2">
    <property type="entry name" value="TRANSPOSASE INSH FOR INSERTION SEQUENCE ELEMENT IS5A-RELATED"/>
    <property type="match status" value="1"/>
</dbReference>
<feature type="region of interest" description="Disordered" evidence="1">
    <location>
        <begin position="80"/>
        <end position="120"/>
    </location>
</feature>
<protein>
    <recommendedName>
        <fullName evidence="4">Transposase IS4-like domain-containing protein</fullName>
    </recommendedName>
</protein>
<comment type="caution">
    <text evidence="2">The sequence shown here is derived from an EMBL/GenBank/DDBJ whole genome shotgun (WGS) entry which is preliminary data.</text>
</comment>